<dbReference type="Proteomes" id="UP000002051">
    <property type="component" value="Unassembled WGS sequence"/>
</dbReference>
<accession>A0A072TFX9</accession>
<reference evidence="3" key="3">
    <citation type="submission" date="2015-06" db="UniProtKB">
        <authorList>
            <consortium name="EnsemblPlants"/>
        </authorList>
    </citation>
    <scope>IDENTIFICATION</scope>
    <source>
        <strain evidence="3">cv. Jemalong A17</strain>
    </source>
</reference>
<dbReference type="HOGENOM" id="CLU_2362977_0_0_1"/>
<dbReference type="EnsemblPlants" id="KEH16151">
    <property type="protein sequence ID" value="KEH16151"/>
    <property type="gene ID" value="MTR_0302s0040"/>
</dbReference>
<reference evidence="2 4" key="2">
    <citation type="journal article" date="2014" name="BMC Genomics">
        <title>An improved genome release (version Mt4.0) for the model legume Medicago truncatula.</title>
        <authorList>
            <person name="Tang H."/>
            <person name="Krishnakumar V."/>
            <person name="Bidwell S."/>
            <person name="Rosen B."/>
            <person name="Chan A."/>
            <person name="Zhou S."/>
            <person name="Gentzbittel L."/>
            <person name="Childs K.L."/>
            <person name="Yandell M."/>
            <person name="Gundlach H."/>
            <person name="Mayer K.F."/>
            <person name="Schwartz D.C."/>
            <person name="Town C.D."/>
        </authorList>
    </citation>
    <scope>GENOME REANNOTATION</scope>
    <source>
        <strain evidence="2">A17</strain>
        <strain evidence="3 4">cv. Jemalong A17</strain>
    </source>
</reference>
<proteinExistence type="predicted"/>
<sequence length="96" mass="10834">MLLLHTPPGSSSSSIQTQTHEYSSSSSQETAKSRKTSNCHNNENPKFEDGSCLQIHHVTKQIAFERKKKNKGQLVYMDLSYVGSIVVVLKIERKKK</sequence>
<organism evidence="2 4">
    <name type="scientific">Medicago truncatula</name>
    <name type="common">Barrel medic</name>
    <name type="synonym">Medicago tribuloides</name>
    <dbReference type="NCBI Taxonomy" id="3880"/>
    <lineage>
        <taxon>Eukaryota</taxon>
        <taxon>Viridiplantae</taxon>
        <taxon>Streptophyta</taxon>
        <taxon>Embryophyta</taxon>
        <taxon>Tracheophyta</taxon>
        <taxon>Spermatophyta</taxon>
        <taxon>Magnoliopsida</taxon>
        <taxon>eudicotyledons</taxon>
        <taxon>Gunneridae</taxon>
        <taxon>Pentapetalae</taxon>
        <taxon>rosids</taxon>
        <taxon>fabids</taxon>
        <taxon>Fabales</taxon>
        <taxon>Fabaceae</taxon>
        <taxon>Papilionoideae</taxon>
        <taxon>50 kb inversion clade</taxon>
        <taxon>NPAAA clade</taxon>
        <taxon>Hologalegina</taxon>
        <taxon>IRL clade</taxon>
        <taxon>Trifolieae</taxon>
        <taxon>Medicago</taxon>
    </lineage>
</organism>
<name>A0A072TFX9_MEDTR</name>
<reference evidence="2 4" key="1">
    <citation type="journal article" date="2011" name="Nature">
        <title>The Medicago genome provides insight into the evolution of rhizobial symbioses.</title>
        <authorList>
            <person name="Young N.D."/>
            <person name="Debelle F."/>
            <person name="Oldroyd G.E."/>
            <person name="Geurts R."/>
            <person name="Cannon S.B."/>
            <person name="Udvardi M.K."/>
            <person name="Benedito V.A."/>
            <person name="Mayer K.F."/>
            <person name="Gouzy J."/>
            <person name="Schoof H."/>
            <person name="Van de Peer Y."/>
            <person name="Proost S."/>
            <person name="Cook D.R."/>
            <person name="Meyers B.C."/>
            <person name="Spannagl M."/>
            <person name="Cheung F."/>
            <person name="De Mita S."/>
            <person name="Krishnakumar V."/>
            <person name="Gundlach H."/>
            <person name="Zhou S."/>
            <person name="Mudge J."/>
            <person name="Bharti A.K."/>
            <person name="Murray J.D."/>
            <person name="Naoumkina M.A."/>
            <person name="Rosen B."/>
            <person name="Silverstein K.A."/>
            <person name="Tang H."/>
            <person name="Rombauts S."/>
            <person name="Zhao P.X."/>
            <person name="Zhou P."/>
            <person name="Barbe V."/>
            <person name="Bardou P."/>
            <person name="Bechner M."/>
            <person name="Bellec A."/>
            <person name="Berger A."/>
            <person name="Berges H."/>
            <person name="Bidwell S."/>
            <person name="Bisseling T."/>
            <person name="Choisne N."/>
            <person name="Couloux A."/>
            <person name="Denny R."/>
            <person name="Deshpande S."/>
            <person name="Dai X."/>
            <person name="Doyle J.J."/>
            <person name="Dudez A.M."/>
            <person name="Farmer A.D."/>
            <person name="Fouteau S."/>
            <person name="Franken C."/>
            <person name="Gibelin C."/>
            <person name="Gish J."/>
            <person name="Goldstein S."/>
            <person name="Gonzalez A.J."/>
            <person name="Green P.J."/>
            <person name="Hallab A."/>
            <person name="Hartog M."/>
            <person name="Hua A."/>
            <person name="Humphray S.J."/>
            <person name="Jeong D.H."/>
            <person name="Jing Y."/>
            <person name="Jocker A."/>
            <person name="Kenton S.M."/>
            <person name="Kim D.J."/>
            <person name="Klee K."/>
            <person name="Lai H."/>
            <person name="Lang C."/>
            <person name="Lin S."/>
            <person name="Macmil S.L."/>
            <person name="Magdelenat G."/>
            <person name="Matthews L."/>
            <person name="McCorrison J."/>
            <person name="Monaghan E.L."/>
            <person name="Mun J.H."/>
            <person name="Najar F.Z."/>
            <person name="Nicholson C."/>
            <person name="Noirot C."/>
            <person name="O'Bleness M."/>
            <person name="Paule C.R."/>
            <person name="Poulain J."/>
            <person name="Prion F."/>
            <person name="Qin B."/>
            <person name="Qu C."/>
            <person name="Retzel E.F."/>
            <person name="Riddle C."/>
            <person name="Sallet E."/>
            <person name="Samain S."/>
            <person name="Samson N."/>
            <person name="Sanders I."/>
            <person name="Saurat O."/>
            <person name="Scarpelli C."/>
            <person name="Schiex T."/>
            <person name="Segurens B."/>
            <person name="Severin A.J."/>
            <person name="Sherrier D.J."/>
            <person name="Shi R."/>
            <person name="Sims S."/>
            <person name="Singer S.R."/>
            <person name="Sinharoy S."/>
            <person name="Sterck L."/>
            <person name="Viollet A."/>
            <person name="Wang B.B."/>
            <person name="Wang K."/>
            <person name="Wang M."/>
            <person name="Wang X."/>
            <person name="Warfsmann J."/>
            <person name="Weissenbach J."/>
            <person name="White D.D."/>
            <person name="White J.D."/>
            <person name="Wiley G.B."/>
            <person name="Wincker P."/>
            <person name="Xing Y."/>
            <person name="Yang L."/>
            <person name="Yao Z."/>
            <person name="Ying F."/>
            <person name="Zhai J."/>
            <person name="Zhou L."/>
            <person name="Zuber A."/>
            <person name="Denarie J."/>
            <person name="Dixon R.A."/>
            <person name="May G.D."/>
            <person name="Schwartz D.C."/>
            <person name="Rogers J."/>
            <person name="Quetier F."/>
            <person name="Town C.D."/>
            <person name="Roe B.A."/>
        </authorList>
    </citation>
    <scope>NUCLEOTIDE SEQUENCE [LARGE SCALE GENOMIC DNA]</scope>
    <source>
        <strain evidence="2">A17</strain>
        <strain evidence="3 4">cv. Jemalong A17</strain>
    </source>
</reference>
<dbReference type="EMBL" id="KL403027">
    <property type="protein sequence ID" value="KEH16151.1"/>
    <property type="molecule type" value="Genomic_DNA"/>
</dbReference>
<evidence type="ECO:0000313" key="2">
    <source>
        <dbReference type="EMBL" id="KEH16151.1"/>
    </source>
</evidence>
<feature type="compositionally biased region" description="Polar residues" evidence="1">
    <location>
        <begin position="8"/>
        <end position="42"/>
    </location>
</feature>
<feature type="region of interest" description="Disordered" evidence="1">
    <location>
        <begin position="1"/>
        <end position="50"/>
    </location>
</feature>
<keyword evidence="4" id="KW-1185">Reference proteome</keyword>
<evidence type="ECO:0000313" key="4">
    <source>
        <dbReference type="Proteomes" id="UP000002051"/>
    </source>
</evidence>
<evidence type="ECO:0000313" key="3">
    <source>
        <dbReference type="EnsemblPlants" id="KEH16151"/>
    </source>
</evidence>
<evidence type="ECO:0000256" key="1">
    <source>
        <dbReference type="SAM" id="MobiDB-lite"/>
    </source>
</evidence>
<protein>
    <submittedName>
        <fullName evidence="2 3">Uncharacterized protein</fullName>
    </submittedName>
</protein>
<gene>
    <name evidence="2" type="ORF">MTR_0302s0040</name>
</gene>
<dbReference type="AlphaFoldDB" id="A0A072TFX9"/>